<reference evidence="1 2" key="1">
    <citation type="submission" date="2019-03" db="EMBL/GenBank/DDBJ databases">
        <title>Genomic Encyclopedia of Type Strains, Phase IV (KMG-IV): sequencing the most valuable type-strain genomes for metagenomic binning, comparative biology and taxonomic classification.</title>
        <authorList>
            <person name="Goeker M."/>
        </authorList>
    </citation>
    <scope>NUCLEOTIDE SEQUENCE [LARGE SCALE GENOMIC DNA]</scope>
    <source>
        <strain evidence="1 2">DSM 29487</strain>
    </source>
</reference>
<evidence type="ECO:0000313" key="2">
    <source>
        <dbReference type="Proteomes" id="UP000295515"/>
    </source>
</evidence>
<keyword evidence="2" id="KW-1185">Reference proteome</keyword>
<dbReference type="Proteomes" id="UP000295515">
    <property type="component" value="Unassembled WGS sequence"/>
</dbReference>
<evidence type="ECO:0000313" key="1">
    <source>
        <dbReference type="EMBL" id="TCV98438.1"/>
    </source>
</evidence>
<proteinExistence type="predicted"/>
<sequence>MKEQLEEYYGIHVIGQITLSQKTYKLKCIEGYYVLKCVKDKHVQRTLEYIETLHMTCFVHVLLNKNNEYVTPYQQHYIYLMPYIDNSQGQLKEMKIKFYFETLAYLHYHSFYYTKVNQQYFETLQHDIITIINERFAYYEQMIQNFENIMMRSPSQWMLVMNYYRIYEALCSARQYLSQYLEKTKEYHQIRVCMNYKHFDYDHISLKEKCFLSIDNVCIDLPIYDLFDIYQRIPDILFDLDCFSEYYLKKIELKDDEKLLLCCLMNIVPLIDYGQDEIENIIKLSRLLYYLDSITHFIHQL</sequence>
<dbReference type="AlphaFoldDB" id="A0A4R3Z2E3"/>
<accession>A0A4R3Z2E3</accession>
<gene>
    <name evidence="1" type="ORF">EDD60_11331</name>
</gene>
<organism evidence="1 2">
    <name type="scientific">Longibaculum muris</name>
    <dbReference type="NCBI Taxonomy" id="1796628"/>
    <lineage>
        <taxon>Bacteria</taxon>
        <taxon>Bacillati</taxon>
        <taxon>Bacillota</taxon>
        <taxon>Erysipelotrichia</taxon>
        <taxon>Erysipelotrichales</taxon>
        <taxon>Coprobacillaceae</taxon>
        <taxon>Longibaculum</taxon>
    </lineage>
</organism>
<dbReference type="EMBL" id="SMCQ01000013">
    <property type="protein sequence ID" value="TCV98438.1"/>
    <property type="molecule type" value="Genomic_DNA"/>
</dbReference>
<protein>
    <recommendedName>
        <fullName evidence="3">Spore coat protein YsxE</fullName>
    </recommendedName>
</protein>
<dbReference type="GeneID" id="98915675"/>
<comment type="caution">
    <text evidence="1">The sequence shown here is derived from an EMBL/GenBank/DDBJ whole genome shotgun (WGS) entry which is preliminary data.</text>
</comment>
<name>A0A4R3Z2E3_9FIRM</name>
<dbReference type="RefSeq" id="WP_066443375.1">
    <property type="nucleotide sequence ID" value="NZ_CAUWFI010000001.1"/>
</dbReference>
<evidence type="ECO:0008006" key="3">
    <source>
        <dbReference type="Google" id="ProtNLM"/>
    </source>
</evidence>